<dbReference type="OrthoDB" id="8380416at2759"/>
<proteinExistence type="predicted"/>
<name>A0A4Y2MVY5_ARAVE</name>
<dbReference type="EMBL" id="BGPR01007922">
    <property type="protein sequence ID" value="GBN30484.1"/>
    <property type="molecule type" value="Genomic_DNA"/>
</dbReference>
<reference evidence="1 2" key="1">
    <citation type="journal article" date="2019" name="Sci. Rep.">
        <title>Orb-weaving spider Araneus ventricosus genome elucidates the spidroin gene catalogue.</title>
        <authorList>
            <person name="Kono N."/>
            <person name="Nakamura H."/>
            <person name="Ohtoshi R."/>
            <person name="Moran D.A.P."/>
            <person name="Shinohara A."/>
            <person name="Yoshida Y."/>
            <person name="Fujiwara M."/>
            <person name="Mori M."/>
            <person name="Tomita M."/>
            <person name="Arakawa K."/>
        </authorList>
    </citation>
    <scope>NUCLEOTIDE SEQUENCE [LARGE SCALE GENOMIC DNA]</scope>
</reference>
<organism evidence="1 2">
    <name type="scientific">Araneus ventricosus</name>
    <name type="common">Orbweaver spider</name>
    <name type="synonym">Epeira ventricosa</name>
    <dbReference type="NCBI Taxonomy" id="182803"/>
    <lineage>
        <taxon>Eukaryota</taxon>
        <taxon>Metazoa</taxon>
        <taxon>Ecdysozoa</taxon>
        <taxon>Arthropoda</taxon>
        <taxon>Chelicerata</taxon>
        <taxon>Arachnida</taxon>
        <taxon>Araneae</taxon>
        <taxon>Araneomorphae</taxon>
        <taxon>Entelegynae</taxon>
        <taxon>Araneoidea</taxon>
        <taxon>Araneidae</taxon>
        <taxon>Araneus</taxon>
    </lineage>
</organism>
<evidence type="ECO:0000313" key="1">
    <source>
        <dbReference type="EMBL" id="GBN30484.1"/>
    </source>
</evidence>
<evidence type="ECO:0000313" key="2">
    <source>
        <dbReference type="Proteomes" id="UP000499080"/>
    </source>
</evidence>
<keyword evidence="2" id="KW-1185">Reference proteome</keyword>
<sequence>METVKFFMNMMMPGAKDGVSVEKNEYKRKYLEIKIVFSTFCCLCPKWCVLAGSPGTYAVCVCVIHQNVYLLACVLHLHHKEAIHQLMDKIVCSRDNRDCMLHCYTDCLNNMNWKFKIVEINLKNDFVKAKQLQGKKTRQNGQVWILNYVFDGILLKGAESSAILQSLEPSLHNYVACVYEENWWIELVSDLNKEEGDYTIAFMHPYGPSETFYWPERQNECPVTSQHILCVIETPEITSHTGRLYKIGATSKKILTAGILSRKSVKNCTSPCYFLKMYDNQAAENDDIDFEGSIDDPNYQDLKLNLQSSSDPDECEMDVDVIPQNSKSNKALSDTETSSLSSVHKISPDVTSGCGPVLWSGADSSFQPRMTIPTLEIMAVGPYMSRSETREYIFSKNKRLMIGHSSGPYS</sequence>
<protein>
    <submittedName>
        <fullName evidence="1">Uncharacterized protein</fullName>
    </submittedName>
</protein>
<gene>
    <name evidence="1" type="ORF">AVEN_206383_1</name>
</gene>
<dbReference type="AlphaFoldDB" id="A0A4Y2MVY5"/>
<comment type="caution">
    <text evidence="1">The sequence shown here is derived from an EMBL/GenBank/DDBJ whole genome shotgun (WGS) entry which is preliminary data.</text>
</comment>
<dbReference type="Proteomes" id="UP000499080">
    <property type="component" value="Unassembled WGS sequence"/>
</dbReference>
<accession>A0A4Y2MVY5</accession>